<dbReference type="Proteomes" id="UP000006790">
    <property type="component" value="Chromosome 1"/>
</dbReference>
<evidence type="ECO:0000313" key="1">
    <source>
        <dbReference type="EMBL" id="AET37684.1"/>
    </source>
</evidence>
<accession>G8JMG7</accession>
<organism evidence="1 2">
    <name type="scientific">Eremothecium cymbalariae (strain CBS 270.75 / DBVPG 7215 / KCTC 17166 / NRRL Y-17582)</name>
    <name type="common">Yeast</name>
    <dbReference type="NCBI Taxonomy" id="931890"/>
    <lineage>
        <taxon>Eukaryota</taxon>
        <taxon>Fungi</taxon>
        <taxon>Dikarya</taxon>
        <taxon>Ascomycota</taxon>
        <taxon>Saccharomycotina</taxon>
        <taxon>Saccharomycetes</taxon>
        <taxon>Saccharomycetales</taxon>
        <taxon>Saccharomycetaceae</taxon>
        <taxon>Eremothecium</taxon>
    </lineage>
</organism>
<evidence type="ECO:0000313" key="2">
    <source>
        <dbReference type="Proteomes" id="UP000006790"/>
    </source>
</evidence>
<dbReference type="KEGG" id="erc:Ecym_1458"/>
<dbReference type="GeneID" id="11472958"/>
<protein>
    <submittedName>
        <fullName evidence="1">Uncharacterized protein</fullName>
    </submittedName>
</protein>
<dbReference type="eggNOG" id="ENOG502S125">
    <property type="taxonomic scope" value="Eukaryota"/>
</dbReference>
<dbReference type="RefSeq" id="XP_003644501.1">
    <property type="nucleotide sequence ID" value="XM_003644453.1"/>
</dbReference>
<dbReference type="FunCoup" id="G8JMG7">
    <property type="interactions" value="173"/>
</dbReference>
<proteinExistence type="predicted"/>
<dbReference type="OrthoDB" id="4063618at2759"/>
<dbReference type="STRING" id="931890.G8JMG7"/>
<dbReference type="AlphaFoldDB" id="G8JMG7"/>
<dbReference type="HOGENOM" id="CLU_105947_0_0_1"/>
<sequence>MSDLSNTLFRKDIQLVYSNQAVKRYEAGVQEIDDDRKSGHKRHIICVDDHLKINYEVVKNVPGNLIELTGNKGKQGPEIDEITRINKFKSLYYKEQLNKLHDDFVTKSSSLRGDLEPAQAIDEPLPSLQQQHEWLKEIQAKLLKQYEDTVQEEKRWYMKKEVMLDANIKLDLFSTKDKVTGAIKLGKDNAHKSCIF</sequence>
<gene>
    <name evidence="1" type="ordered locus">Ecym_1458</name>
</gene>
<keyword evidence="2" id="KW-1185">Reference proteome</keyword>
<dbReference type="InParanoid" id="G8JMG7"/>
<dbReference type="OMA" id="KINYEMV"/>
<name>G8JMG7_ERECY</name>
<dbReference type="EMBL" id="CP002497">
    <property type="protein sequence ID" value="AET37684.1"/>
    <property type="molecule type" value="Genomic_DNA"/>
</dbReference>
<reference evidence="2" key="1">
    <citation type="journal article" date="2012" name="G3 (Bethesda)">
        <title>Pichia sorbitophila, an interspecies yeast hybrid reveals early steps of genome resolution following polyploidization.</title>
        <authorList>
            <person name="Leh Louis V."/>
            <person name="Despons L."/>
            <person name="Friedrich A."/>
            <person name="Martin T."/>
            <person name="Durrens P."/>
            <person name="Casaregola S."/>
            <person name="Neuveglise C."/>
            <person name="Fairhead C."/>
            <person name="Marck C."/>
            <person name="Cruz J.A."/>
            <person name="Straub M.L."/>
            <person name="Kugler V."/>
            <person name="Sacerdot C."/>
            <person name="Uzunov Z."/>
            <person name="Thierry A."/>
            <person name="Weiss S."/>
            <person name="Bleykasten C."/>
            <person name="De Montigny J."/>
            <person name="Jacques N."/>
            <person name="Jung P."/>
            <person name="Lemaire M."/>
            <person name="Mallet S."/>
            <person name="Morel G."/>
            <person name="Richard G.F."/>
            <person name="Sarkar A."/>
            <person name="Savel G."/>
            <person name="Schacherer J."/>
            <person name="Seret M.L."/>
            <person name="Talla E."/>
            <person name="Samson G."/>
            <person name="Jubin C."/>
            <person name="Poulain J."/>
            <person name="Vacherie B."/>
            <person name="Barbe V."/>
            <person name="Pelletier E."/>
            <person name="Sherman D.J."/>
            <person name="Westhof E."/>
            <person name="Weissenbach J."/>
            <person name="Baret P.V."/>
            <person name="Wincker P."/>
            <person name="Gaillardin C."/>
            <person name="Dujon B."/>
            <person name="Souciet J.L."/>
        </authorList>
    </citation>
    <scope>NUCLEOTIDE SEQUENCE [LARGE SCALE GENOMIC DNA]</scope>
    <source>
        <strain evidence="2">CBS 270.75 / DBVPG 7215 / KCTC 17166 / NRRL Y-17582</strain>
    </source>
</reference>